<organism evidence="6 7">
    <name type="scientific">Paramecium pentaurelia</name>
    <dbReference type="NCBI Taxonomy" id="43138"/>
    <lineage>
        <taxon>Eukaryota</taxon>
        <taxon>Sar</taxon>
        <taxon>Alveolata</taxon>
        <taxon>Ciliophora</taxon>
        <taxon>Intramacronucleata</taxon>
        <taxon>Oligohymenophorea</taxon>
        <taxon>Peniculida</taxon>
        <taxon>Parameciidae</taxon>
        <taxon>Paramecium</taxon>
    </lineage>
</organism>
<feature type="coiled-coil region" evidence="4">
    <location>
        <begin position="277"/>
        <end position="495"/>
    </location>
</feature>
<keyword evidence="4" id="KW-0175">Coiled coil</keyword>
<dbReference type="GO" id="GO:0005737">
    <property type="term" value="C:cytoplasm"/>
    <property type="evidence" value="ECO:0007669"/>
    <property type="project" value="TreeGrafter"/>
</dbReference>
<feature type="domain" description="Alpha-type protein kinase" evidence="5">
    <location>
        <begin position="529"/>
        <end position="784"/>
    </location>
</feature>
<sequence>MSTKRTIKIQPINIPGQDAPIILDTIDSDLFYLKAKKKVAETLKGYNQDEFVFYSKFKNIVVHEDDRVSKLFQNNNQNEIELYLTSDLIKKVVSGGQGGGQFYQVAQQVMGQQQNKDNKLENEIRELKSENFKIQNNAKIEQIELNGQIAELQEQIVELKNDQKSIKKWYDEKVKQEEEQRAEIIQKYKEMINTNNNLKNEMMQKDNQIEELQYQLKAVEAEKKFNEDQYRRENEMGRQKSTIVNDGQLTEIKRESENFKRLYQEEQFERKKDKEMTTQFQKQCQDFKNKLQQKSEELNQARSIAEQEIANLKEEKKTLEEKCEQQKETISQLKKEVTDQINKYMKIQRQQSEAEAELSLQIKTVNKLKEEAKEQLQEIERKDQIIRDIKNTKEAQLNKMNKSEEEKQDRINQLENDLKKTKEELRRTKDNLSLEIQQKAADIIKLQKELSNLNEQSNLNMQKANQEIQKLFNQLDKEKDKLRIEENKRVQLAKRIKENALRKVGDGKIISPTEAVFRNMSNPFEFSKNENIMTNDWTAQVELIKVDTNKAIESLTKLQEPNISQFVNREPLGNWQIKRSLGINGDGTKRKGFLMQVVNSDGDRFTNQTFLVKELVGFERIVTLEKALYVAQNLLIAKVLAEHFQEKIQKAASEKPPCKFAYKEPFLLQTEGNYYIAERLIKGTFTKFNGEGDSMDKDQKVTSYFNAFSLFTYYATQKMLMVSNIQGNFDGAEFILYDPIVSSPEGIMGDEDLAEPHILQFQDNYKENPKTYGKNYLTSLGIKI</sequence>
<protein>
    <recommendedName>
        <fullName evidence="5">Alpha-type protein kinase domain-containing protein</fullName>
    </recommendedName>
</protein>
<evidence type="ECO:0000313" key="6">
    <source>
        <dbReference type="EMBL" id="CAD8178862.1"/>
    </source>
</evidence>
<proteinExistence type="predicted"/>
<accession>A0A8S1VSW0</accession>
<keyword evidence="2" id="KW-0808">Transferase</keyword>
<evidence type="ECO:0000313" key="7">
    <source>
        <dbReference type="Proteomes" id="UP000689195"/>
    </source>
</evidence>
<evidence type="ECO:0000256" key="1">
    <source>
        <dbReference type="ARBA" id="ARBA00022527"/>
    </source>
</evidence>
<keyword evidence="3" id="KW-0418">Kinase</keyword>
<gene>
    <name evidence="6" type="ORF">PPENT_87.1.T0700145</name>
</gene>
<dbReference type="Pfam" id="PF02816">
    <property type="entry name" value="Alpha_kinase"/>
    <property type="match status" value="1"/>
</dbReference>
<dbReference type="OrthoDB" id="301415at2759"/>
<dbReference type="PROSITE" id="PS51158">
    <property type="entry name" value="ALPHA_KINASE"/>
    <property type="match status" value="1"/>
</dbReference>
<keyword evidence="7" id="KW-1185">Reference proteome</keyword>
<dbReference type="PANTHER" id="PTHR47763">
    <property type="entry name" value="ALPHA-PROTEIN KINASE VWKA"/>
    <property type="match status" value="1"/>
</dbReference>
<comment type="caution">
    <text evidence="6">The sequence shown here is derived from an EMBL/GenBank/DDBJ whole genome shotgun (WGS) entry which is preliminary data.</text>
</comment>
<evidence type="ECO:0000256" key="3">
    <source>
        <dbReference type="ARBA" id="ARBA00022777"/>
    </source>
</evidence>
<evidence type="ECO:0000259" key="5">
    <source>
        <dbReference type="PROSITE" id="PS51158"/>
    </source>
</evidence>
<keyword evidence="1" id="KW-0723">Serine/threonine-protein kinase</keyword>
<dbReference type="InterPro" id="IPR004166">
    <property type="entry name" value="a-kinase_dom"/>
</dbReference>
<evidence type="ECO:0000256" key="4">
    <source>
        <dbReference type="SAM" id="Coils"/>
    </source>
</evidence>
<dbReference type="EMBL" id="CAJJDO010000070">
    <property type="protein sequence ID" value="CAD8178862.1"/>
    <property type="molecule type" value="Genomic_DNA"/>
</dbReference>
<name>A0A8S1VSW0_9CILI</name>
<dbReference type="GO" id="GO:0004674">
    <property type="term" value="F:protein serine/threonine kinase activity"/>
    <property type="evidence" value="ECO:0007669"/>
    <property type="project" value="UniProtKB-KW"/>
</dbReference>
<dbReference type="Proteomes" id="UP000689195">
    <property type="component" value="Unassembled WGS sequence"/>
</dbReference>
<dbReference type="InterPro" id="IPR052969">
    <property type="entry name" value="Thr-specific_kinase-like"/>
</dbReference>
<dbReference type="GO" id="GO:0005524">
    <property type="term" value="F:ATP binding"/>
    <property type="evidence" value="ECO:0007669"/>
    <property type="project" value="InterPro"/>
</dbReference>
<feature type="coiled-coil region" evidence="4">
    <location>
        <begin position="110"/>
        <end position="236"/>
    </location>
</feature>
<dbReference type="AlphaFoldDB" id="A0A8S1VSW0"/>
<dbReference type="PANTHER" id="PTHR47763:SF1">
    <property type="entry name" value="DUF659 DOMAIN-CONTAINING PROTEIN"/>
    <property type="match status" value="1"/>
</dbReference>
<evidence type="ECO:0000256" key="2">
    <source>
        <dbReference type="ARBA" id="ARBA00022679"/>
    </source>
</evidence>
<reference evidence="6" key="1">
    <citation type="submission" date="2021-01" db="EMBL/GenBank/DDBJ databases">
        <authorList>
            <consortium name="Genoscope - CEA"/>
            <person name="William W."/>
        </authorList>
    </citation>
    <scope>NUCLEOTIDE SEQUENCE</scope>
</reference>